<feature type="region of interest" description="Disordered" evidence="1">
    <location>
        <begin position="302"/>
        <end position="349"/>
    </location>
</feature>
<feature type="transmembrane region" description="Helical" evidence="2">
    <location>
        <begin position="261"/>
        <end position="280"/>
    </location>
</feature>
<organism evidence="5 6">
    <name type="scientific">Chitinophaga agri</name>
    <dbReference type="NCBI Taxonomy" id="2703787"/>
    <lineage>
        <taxon>Bacteria</taxon>
        <taxon>Pseudomonadati</taxon>
        <taxon>Bacteroidota</taxon>
        <taxon>Chitinophagia</taxon>
        <taxon>Chitinophagales</taxon>
        <taxon>Chitinophagaceae</taxon>
        <taxon>Chitinophaga</taxon>
    </lineage>
</organism>
<proteinExistence type="predicted"/>
<evidence type="ECO:0000256" key="2">
    <source>
        <dbReference type="SAM" id="Phobius"/>
    </source>
</evidence>
<keyword evidence="2" id="KW-0812">Transmembrane</keyword>
<keyword evidence="6" id="KW-1185">Reference proteome</keyword>
<dbReference type="AlphaFoldDB" id="A0A6B9ZMG8"/>
<dbReference type="CDD" id="cd07341">
    <property type="entry name" value="M56_BlaR1_MecR1_like"/>
    <property type="match status" value="1"/>
</dbReference>
<dbReference type="InterPro" id="IPR037066">
    <property type="entry name" value="Plug_dom_sf"/>
</dbReference>
<gene>
    <name evidence="5" type="ORF">GWR21_24590</name>
</gene>
<dbReference type="Proteomes" id="UP000476411">
    <property type="component" value="Chromosome"/>
</dbReference>
<name>A0A6B9ZMG8_9BACT</name>
<sequence>MLIYLLKANIVLVLFYLAYRFGLRRLTFYTLNRFFLVGGIVCATVAPLIDPSVFIREHHELNAVAEAYIPDLSALGQHPAEPFINRLVVYVFWIGVMVMTIRLVIQLLSLWKLHRQTRKTLYDDKSLRIMEKEANPFSFMRNIYINPSLHTPEEFSSIIEHEKVHVQQWHTLDVLLGELNKIFYWFNPGAWLMSIAIRENLEFITDRSILRQGIDAKAYQYSLLKVSGIPYATAIANNFNFSHLKQRIMMMNKKRSSSYHLMRYVALGGMMGIAVLSLNFTSAIAKAETSARTLAAVFQADTLQPVPPPPPPPPAPPVPPPPPPPVKGKVKAAKPAPPAPPAVPAPAAAPAATSIPAPLTLNESPVSGETVMVKAQSDEQQDHPKIVLRSGTGATPLYVIDDVPYGHTLPANLSPENISSIHVFKGESATGIYGTAGANGVIKVYTKGYQNEPNVQFVDNIKAKDNLTAAPVKLTEVKTDAKSQVSANPDIVTRIEGDGVATYINEDGSKQLSGKRKQSRKAEKLTEVRSTNTDTKNQSSTGTR</sequence>
<feature type="compositionally biased region" description="Polar residues" evidence="1">
    <location>
        <begin position="528"/>
        <end position="544"/>
    </location>
</feature>
<dbReference type="PANTHER" id="PTHR34978:SF3">
    <property type="entry name" value="SLR0241 PROTEIN"/>
    <property type="match status" value="1"/>
</dbReference>
<evidence type="ECO:0000313" key="5">
    <source>
        <dbReference type="EMBL" id="QHS62644.1"/>
    </source>
</evidence>
<evidence type="ECO:0000313" key="6">
    <source>
        <dbReference type="Proteomes" id="UP000476411"/>
    </source>
</evidence>
<feature type="compositionally biased region" description="Pro residues" evidence="1">
    <location>
        <begin position="305"/>
        <end position="326"/>
    </location>
</feature>
<dbReference type="SUPFAM" id="SSF56935">
    <property type="entry name" value="Porins"/>
    <property type="match status" value="1"/>
</dbReference>
<dbReference type="PANTHER" id="PTHR34978">
    <property type="entry name" value="POSSIBLE SENSOR-TRANSDUCER PROTEIN BLAR"/>
    <property type="match status" value="1"/>
</dbReference>
<dbReference type="EMBL" id="CP048113">
    <property type="protein sequence ID" value="QHS62644.1"/>
    <property type="molecule type" value="Genomic_DNA"/>
</dbReference>
<feature type="transmembrane region" description="Helical" evidence="2">
    <location>
        <begin position="30"/>
        <end position="49"/>
    </location>
</feature>
<keyword evidence="2" id="KW-0472">Membrane</keyword>
<feature type="domain" description="TonB-dependent receptor plug" evidence="4">
    <location>
        <begin position="374"/>
        <end position="441"/>
    </location>
</feature>
<evidence type="ECO:0000259" key="4">
    <source>
        <dbReference type="Pfam" id="PF07715"/>
    </source>
</evidence>
<dbReference type="KEGG" id="chih:GWR21_24590"/>
<feature type="region of interest" description="Disordered" evidence="1">
    <location>
        <begin position="507"/>
        <end position="544"/>
    </location>
</feature>
<reference evidence="5 6" key="1">
    <citation type="submission" date="2020-01" db="EMBL/GenBank/DDBJ databases">
        <title>Complete genome sequence of Chitinophaga sp. H33E-04 isolated from quinoa roots.</title>
        <authorList>
            <person name="Weon H.-Y."/>
            <person name="Lee S.A."/>
        </authorList>
    </citation>
    <scope>NUCLEOTIDE SEQUENCE [LARGE SCALE GENOMIC DNA]</scope>
    <source>
        <strain evidence="5 6">H33E-04</strain>
    </source>
</reference>
<evidence type="ECO:0000259" key="3">
    <source>
        <dbReference type="Pfam" id="PF05569"/>
    </source>
</evidence>
<feature type="transmembrane region" description="Helical" evidence="2">
    <location>
        <begin position="6"/>
        <end position="23"/>
    </location>
</feature>
<keyword evidence="5" id="KW-0675">Receptor</keyword>
<dbReference type="RefSeq" id="WP_162334278.1">
    <property type="nucleotide sequence ID" value="NZ_CP048113.1"/>
</dbReference>
<dbReference type="InterPro" id="IPR008756">
    <property type="entry name" value="Peptidase_M56"/>
</dbReference>
<keyword evidence="2" id="KW-1133">Transmembrane helix</keyword>
<feature type="compositionally biased region" description="Pro residues" evidence="1">
    <location>
        <begin position="335"/>
        <end position="344"/>
    </location>
</feature>
<dbReference type="Pfam" id="PF07715">
    <property type="entry name" value="Plug"/>
    <property type="match status" value="1"/>
</dbReference>
<dbReference type="InterPro" id="IPR012910">
    <property type="entry name" value="Plug_dom"/>
</dbReference>
<dbReference type="Pfam" id="PF05569">
    <property type="entry name" value="Peptidase_M56"/>
    <property type="match status" value="1"/>
</dbReference>
<accession>A0A6B9ZMG8</accession>
<dbReference type="InterPro" id="IPR052173">
    <property type="entry name" value="Beta-lactam_resp_regulator"/>
</dbReference>
<evidence type="ECO:0000256" key="1">
    <source>
        <dbReference type="SAM" id="MobiDB-lite"/>
    </source>
</evidence>
<protein>
    <submittedName>
        <fullName evidence="5">TonB-dependent receptor plug domain-containing protein</fullName>
    </submittedName>
</protein>
<feature type="domain" description="Peptidase M56" evidence="3">
    <location>
        <begin position="150"/>
        <end position="251"/>
    </location>
</feature>
<feature type="transmembrane region" description="Helical" evidence="2">
    <location>
        <begin position="87"/>
        <end position="111"/>
    </location>
</feature>
<dbReference type="Gene3D" id="2.170.130.10">
    <property type="entry name" value="TonB-dependent receptor, plug domain"/>
    <property type="match status" value="1"/>
</dbReference>